<evidence type="ECO:0000313" key="3">
    <source>
        <dbReference type="EMBL" id="BBI32033.1"/>
    </source>
</evidence>
<dbReference type="RefSeq" id="WP_130606274.1">
    <property type="nucleotide sequence ID" value="NZ_AP019400.1"/>
</dbReference>
<dbReference type="NCBIfam" id="TIGR01641">
    <property type="entry name" value="phageSPP1_gp7"/>
    <property type="match status" value="1"/>
</dbReference>
<feature type="coiled-coil region" evidence="1">
    <location>
        <begin position="101"/>
        <end position="128"/>
    </location>
</feature>
<keyword evidence="1" id="KW-0175">Coiled coil</keyword>
<gene>
    <name evidence="3" type="ORF">KCTCHS21_14320</name>
</gene>
<dbReference type="Proteomes" id="UP000289856">
    <property type="component" value="Chromosome"/>
</dbReference>
<sequence>MKSNAYWGKRLDALNEAQLNKAEQYVETMNEQYGKAMSKIERDMNDWYRRFANNNGIIDMAEARKLLTSGELKEFKWTVQDYIKAGRENAIDQRWMKELENASARVHINRLEAKKIQLQNEIEQLAGQKLTGTTGLLGGIYKDNYHRSIFELQKGAGVGTTFTKMDSNQINKILSKPWAPDGKNFSSRIWSDRTKLIAEMTTTLTQNLTSGVPLDQLINTFAKRMNVSRSDAERIILTESAYFSGQSRIDAYNELGVKEYKFTATLDRKTSTLCRDMDGKVFPLSEAQAGVNYPPLHSRCRSTTIPHFDDNVKERVAESEDKQVYSVPGDITYKEWAEKYAPYETEFLPNRDPIKVIEPPIVKTTEPKPFKIWYDETGENGPKIADLPTDALDKLKPDVPRKLGKASEEEALKYMEETERKIKAAADEHALAISDKGEIFHVRGDRSSVNLANIGHPRLNNSIVTHNHPDVGGEPGGSFSQEDVFAFFGLKLRELRAVDKKHKYRLTTTAPLTLTDDELGFLLLQAEDNYKVKLTLEQALAGYDAKHLTMIELAALVESLIYERE</sequence>
<protein>
    <recommendedName>
        <fullName evidence="2">Phage head morphogenesis domain-containing protein</fullName>
    </recommendedName>
</protein>
<dbReference type="AlphaFoldDB" id="A0A3T1D1P7"/>
<accession>A0A3T1D1P7</accession>
<dbReference type="OrthoDB" id="9765386at2"/>
<keyword evidence="4" id="KW-1185">Reference proteome</keyword>
<organism evidence="3 4">
    <name type="scientific">Cohnella abietis</name>
    <dbReference type="NCBI Taxonomy" id="2507935"/>
    <lineage>
        <taxon>Bacteria</taxon>
        <taxon>Bacillati</taxon>
        <taxon>Bacillota</taxon>
        <taxon>Bacilli</taxon>
        <taxon>Bacillales</taxon>
        <taxon>Paenibacillaceae</taxon>
        <taxon>Cohnella</taxon>
    </lineage>
</organism>
<dbReference type="InterPro" id="IPR006528">
    <property type="entry name" value="Phage_head_morphogenesis_dom"/>
</dbReference>
<feature type="coiled-coil region" evidence="1">
    <location>
        <begin position="408"/>
        <end position="435"/>
    </location>
</feature>
<dbReference type="KEGG" id="cohn:KCTCHS21_14320"/>
<evidence type="ECO:0000256" key="1">
    <source>
        <dbReference type="SAM" id="Coils"/>
    </source>
</evidence>
<feature type="domain" description="Phage head morphogenesis" evidence="2">
    <location>
        <begin position="200"/>
        <end position="305"/>
    </location>
</feature>
<dbReference type="EMBL" id="AP019400">
    <property type="protein sequence ID" value="BBI32033.1"/>
    <property type="molecule type" value="Genomic_DNA"/>
</dbReference>
<dbReference type="Pfam" id="PF04233">
    <property type="entry name" value="Phage_Mu_F"/>
    <property type="match status" value="1"/>
</dbReference>
<reference evidence="3 4" key="1">
    <citation type="submission" date="2019-01" db="EMBL/GenBank/DDBJ databases">
        <title>Complete genome sequence of Cohnella hallensis HS21 isolated from Korean fir (Abies koreana) rhizospheric soil.</title>
        <authorList>
            <person name="Jiang L."/>
            <person name="Kang S.W."/>
            <person name="Kim S."/>
            <person name="Jung J."/>
            <person name="Kim C.Y."/>
            <person name="Kim D.H."/>
            <person name="Kim S.W."/>
            <person name="Lee J."/>
        </authorList>
    </citation>
    <scope>NUCLEOTIDE SEQUENCE [LARGE SCALE GENOMIC DNA]</scope>
    <source>
        <strain evidence="3 4">HS21</strain>
    </source>
</reference>
<evidence type="ECO:0000313" key="4">
    <source>
        <dbReference type="Proteomes" id="UP000289856"/>
    </source>
</evidence>
<evidence type="ECO:0000259" key="2">
    <source>
        <dbReference type="Pfam" id="PF04233"/>
    </source>
</evidence>
<name>A0A3T1D1P7_9BACL</name>
<proteinExistence type="predicted"/>